<dbReference type="EMBL" id="JAGPYM010000032">
    <property type="protein sequence ID" value="KAH6876862.1"/>
    <property type="molecule type" value="Genomic_DNA"/>
</dbReference>
<feature type="compositionally biased region" description="Basic and acidic residues" evidence="1">
    <location>
        <begin position="251"/>
        <end position="267"/>
    </location>
</feature>
<sequence>MATQAANPLDNPLDISPTTMEGLEVHHGYECFPLPNALQLVLDTAFTSNEATTPGRETAEDGQDDQDITRRLPWGPEKKAAMLKVMETLKHLIRKSDPDEKPWDVWQGTDLVLEKGSWCPPPAGCTWIIIPRPYSRGQDDVQIRLYHNREIFELYMRYREELGEYMKKMDDSMEEMGQYKTKRKAFDIEEEEHIGKHKGHTEERRAKLAKLKEKDDKEVEIYEEQMEQNRATLAKYMEQCDRWLETYKRQTEESGEGKEMCNGEQESRGGPGGNGQGEIPPGLELAWETSKAYVLRPGYKIVLKKGIARALLICVLHDGSPIQPVATQISSLVNKSEEERGEVAGRQWRAEPHRQ</sequence>
<evidence type="ECO:0000313" key="2">
    <source>
        <dbReference type="EMBL" id="KAH6876859.1"/>
    </source>
</evidence>
<proteinExistence type="predicted"/>
<evidence type="ECO:0000313" key="4">
    <source>
        <dbReference type="Proteomes" id="UP000777438"/>
    </source>
</evidence>
<dbReference type="EMBL" id="JAGPYM010000032">
    <property type="protein sequence ID" value="KAH6876859.1"/>
    <property type="molecule type" value="Genomic_DNA"/>
</dbReference>
<protein>
    <submittedName>
        <fullName evidence="3">Uncharacterized protein</fullName>
    </submittedName>
</protein>
<organism evidence="3 4">
    <name type="scientific">Thelonectria olida</name>
    <dbReference type="NCBI Taxonomy" id="1576542"/>
    <lineage>
        <taxon>Eukaryota</taxon>
        <taxon>Fungi</taxon>
        <taxon>Dikarya</taxon>
        <taxon>Ascomycota</taxon>
        <taxon>Pezizomycotina</taxon>
        <taxon>Sordariomycetes</taxon>
        <taxon>Hypocreomycetidae</taxon>
        <taxon>Hypocreales</taxon>
        <taxon>Nectriaceae</taxon>
        <taxon>Thelonectria</taxon>
    </lineage>
</organism>
<name>A0A9P8VV22_9HYPO</name>
<evidence type="ECO:0000313" key="3">
    <source>
        <dbReference type="EMBL" id="KAH6876862.1"/>
    </source>
</evidence>
<feature type="region of interest" description="Disordered" evidence="1">
    <location>
        <begin position="251"/>
        <end position="279"/>
    </location>
</feature>
<gene>
    <name evidence="2" type="ORF">B0T10DRAFT_195889</name>
    <name evidence="3" type="ORF">B0T10DRAFT_195955</name>
</gene>
<dbReference type="Proteomes" id="UP000777438">
    <property type="component" value="Unassembled WGS sequence"/>
</dbReference>
<accession>A0A9P8VV22</accession>
<reference evidence="3 4" key="1">
    <citation type="journal article" date="2021" name="Nat. Commun.">
        <title>Genetic determinants of endophytism in the Arabidopsis root mycobiome.</title>
        <authorList>
            <person name="Mesny F."/>
            <person name="Miyauchi S."/>
            <person name="Thiergart T."/>
            <person name="Pickel B."/>
            <person name="Atanasova L."/>
            <person name="Karlsson M."/>
            <person name="Huettel B."/>
            <person name="Barry K.W."/>
            <person name="Haridas S."/>
            <person name="Chen C."/>
            <person name="Bauer D."/>
            <person name="Andreopoulos W."/>
            <person name="Pangilinan J."/>
            <person name="LaButti K."/>
            <person name="Riley R."/>
            <person name="Lipzen A."/>
            <person name="Clum A."/>
            <person name="Drula E."/>
            <person name="Henrissat B."/>
            <person name="Kohler A."/>
            <person name="Grigoriev I.V."/>
            <person name="Martin F.M."/>
            <person name="Hacquard S."/>
        </authorList>
    </citation>
    <scope>NUCLEOTIDE SEQUENCE [LARGE SCALE GENOMIC DNA]</scope>
    <source>
        <strain evidence="3 4">MPI-CAGE-CH-0241</strain>
    </source>
</reference>
<evidence type="ECO:0000256" key="1">
    <source>
        <dbReference type="SAM" id="MobiDB-lite"/>
    </source>
</evidence>
<comment type="caution">
    <text evidence="3">The sequence shown here is derived from an EMBL/GenBank/DDBJ whole genome shotgun (WGS) entry which is preliminary data.</text>
</comment>
<keyword evidence="4" id="KW-1185">Reference proteome</keyword>
<feature type="region of interest" description="Disordered" evidence="1">
    <location>
        <begin position="335"/>
        <end position="355"/>
    </location>
</feature>
<dbReference type="AlphaFoldDB" id="A0A9P8VV22"/>